<dbReference type="InterPro" id="IPR029058">
    <property type="entry name" value="AB_hydrolase_fold"/>
</dbReference>
<evidence type="ECO:0000313" key="4">
    <source>
        <dbReference type="EMBL" id="PLS29239.1"/>
    </source>
</evidence>
<dbReference type="Pfam" id="PF00930">
    <property type="entry name" value="DPPIV_N"/>
    <property type="match status" value="1"/>
</dbReference>
<feature type="compositionally biased region" description="Basic and acidic residues" evidence="1">
    <location>
        <begin position="679"/>
        <end position="697"/>
    </location>
</feature>
<evidence type="ECO:0000313" key="5">
    <source>
        <dbReference type="Proteomes" id="UP000235034"/>
    </source>
</evidence>
<comment type="caution">
    <text evidence="4">The sequence shown here is derived from an EMBL/GenBank/DDBJ whole genome shotgun (WGS) entry which is preliminary data.</text>
</comment>
<dbReference type="Gene3D" id="3.40.50.1820">
    <property type="entry name" value="alpha/beta hydrolase"/>
    <property type="match status" value="2"/>
</dbReference>
<reference evidence="4 5" key="1">
    <citation type="submission" date="2017-07" db="EMBL/GenBank/DDBJ databases">
        <title>Bifidobacterium novel species.</title>
        <authorList>
            <person name="Lugli G.A."/>
            <person name="Milani C."/>
            <person name="Duranti S."/>
            <person name="Mangifesta M."/>
        </authorList>
    </citation>
    <scope>NUCLEOTIDE SEQUENCE [LARGE SCALE GENOMIC DNA]</scope>
    <source>
        <strain evidence="4 5">77</strain>
    </source>
</reference>
<feature type="region of interest" description="Disordered" evidence="1">
    <location>
        <begin position="143"/>
        <end position="173"/>
    </location>
</feature>
<keyword evidence="5" id="KW-1185">Reference proteome</keyword>
<dbReference type="GO" id="GO:0008239">
    <property type="term" value="F:dipeptidyl-peptidase activity"/>
    <property type="evidence" value="ECO:0007669"/>
    <property type="project" value="TreeGrafter"/>
</dbReference>
<evidence type="ECO:0000259" key="2">
    <source>
        <dbReference type="Pfam" id="PF00326"/>
    </source>
</evidence>
<dbReference type="Proteomes" id="UP000235034">
    <property type="component" value="Unassembled WGS sequence"/>
</dbReference>
<dbReference type="InterPro" id="IPR002469">
    <property type="entry name" value="Peptidase_S9B_N"/>
</dbReference>
<feature type="domain" description="Dipeptidylpeptidase IV N-terminal" evidence="3">
    <location>
        <begin position="334"/>
        <end position="497"/>
    </location>
</feature>
<dbReference type="SUPFAM" id="SSF53474">
    <property type="entry name" value="alpha/beta-Hydrolases"/>
    <property type="match status" value="1"/>
</dbReference>
<feature type="region of interest" description="Disordered" evidence="1">
    <location>
        <begin position="240"/>
        <end position="311"/>
    </location>
</feature>
<dbReference type="EMBL" id="NMWT01000007">
    <property type="protein sequence ID" value="PLS29239.1"/>
    <property type="molecule type" value="Genomic_DNA"/>
</dbReference>
<dbReference type="SUPFAM" id="SSF82171">
    <property type="entry name" value="DPP6 N-terminal domain-like"/>
    <property type="match status" value="1"/>
</dbReference>
<dbReference type="PANTHER" id="PTHR11731:SF193">
    <property type="entry name" value="DIPEPTIDYL PEPTIDASE 9"/>
    <property type="match status" value="1"/>
</dbReference>
<dbReference type="InterPro" id="IPR050278">
    <property type="entry name" value="Serine_Prot_S9B/DPPIV"/>
</dbReference>
<feature type="domain" description="Peptidase S9 prolyl oligopeptidase catalytic" evidence="2">
    <location>
        <begin position="832"/>
        <end position="885"/>
    </location>
</feature>
<feature type="region of interest" description="Disordered" evidence="1">
    <location>
        <begin position="86"/>
        <end position="109"/>
    </location>
</feature>
<dbReference type="GO" id="GO:0008236">
    <property type="term" value="F:serine-type peptidase activity"/>
    <property type="evidence" value="ECO:0007669"/>
    <property type="project" value="InterPro"/>
</dbReference>
<sequence length="1127" mass="123228">MVGRRGLHAGAGIVARMSVIDEFPRAKARTLRFTCGAPRSATVIGDGSEALFLRSDGPEDLVTALWLSWFDADGRHHETKLADPRDLLGAHADSEDVPAEEKARRERAREGGTGIVSYSVCEDGDRVVFTINGRLYLTEIDWNDEMPEGDGAGDDGTGDETGDGAARSRGHVAAPDVATRELAGAWLDEDPALYTPVLNPRISPDGDHVLYTTGERLMLVDIGDWPDETDSRSRWRELSAEPTEGGVAGGDGVAVNHPPALRATSRQREEVEETRGAISRQREEVDETDSRSRWRELSAEPTEGGHEDDYEPLDDRVTAIYGVSVEDEDGNPAENTWRIGLAEFVAGEEMDRYDGFWWAPDSHHVLFESFNTADEPTWYIADPADPEQPAAGRRYPRALTRNADVYLTALTLDFDADGRYTGILANADVDWDNESYEYVAAVRWTRGHDPIVLVQNRRQTRDQVLQVTVARPTADHPFGSTHVMEEHANDQWIDLVAGTPALTPDGRLVSAWNDMAGDTNRLTVDGHAFTPLGWNVRTVLDVTDDDVLAVVQRDARSFDVVSLGYDGSTTPVTTTPGVWTASRAGRGIVVSGRSMAVPGVTMEHSLAAALDANDGSRSRWRELSAEPTEGGVVGGDGVAVNHPPALRATSRQREEVEETRDAVFRQREEVEETRDAVFRQREDVDETESRSRWRELSAEPTEGGVVGGDGVAVDHPPALRATSRQREEVEVSRGAASCQREAVEVSRDAVFRQREGDAAGVTSAFLAATIANHAAAPGFTPNVTFTRLGEHRLYTAIVAPSANSPYAHAEKLPVLMKPYGGPGFQQVVAAQSYYWDAQWWADQGFLVVTADGRGTTGRGPRWDREIFENMKDVTLADQVEAVRALPDAVAALNADGESRSRRRELSAEPTEGGVVGGDGVAVDHPPALRATSRQREEVEETRGAVFRQREEVEETRGAVFRQREEVEVSRDAVFRQREGMGGAPIPAPDLDRVAMIGWSYGGFLSALAVLDAPDVFAAACAGAPPTDWTLYDTHYTERYLGLDPAVYERNSIVADAPKLSRPLMIIHGFADDNVTIAHSLRLSQALMAAGRPHTFLPLTGITHMTNDETVAENLLTLQRDFLKNALA</sequence>
<feature type="region of interest" description="Disordered" evidence="1">
    <location>
        <begin position="679"/>
        <end position="710"/>
    </location>
</feature>
<dbReference type="InterPro" id="IPR001375">
    <property type="entry name" value="Peptidase_S9_cat"/>
</dbReference>
<feature type="region of interest" description="Disordered" evidence="1">
    <location>
        <begin position="895"/>
        <end position="925"/>
    </location>
</feature>
<gene>
    <name evidence="4" type="ORF">Uis4E_0659</name>
</gene>
<feature type="compositionally biased region" description="Basic and acidic residues" evidence="1">
    <location>
        <begin position="896"/>
        <end position="906"/>
    </location>
</feature>
<protein>
    <submittedName>
        <fullName evidence="4">Cytochrome C</fullName>
    </submittedName>
</protein>
<evidence type="ECO:0000259" key="3">
    <source>
        <dbReference type="Pfam" id="PF00930"/>
    </source>
</evidence>
<dbReference type="AlphaFoldDB" id="A0A2N5J4Y3"/>
<dbReference type="Pfam" id="PF00326">
    <property type="entry name" value="Peptidase_S9"/>
    <property type="match status" value="2"/>
</dbReference>
<proteinExistence type="predicted"/>
<name>A0A2N5J4Y3_9BIFI</name>
<feature type="compositionally biased region" description="Acidic residues" evidence="1">
    <location>
        <begin position="143"/>
        <end position="162"/>
    </location>
</feature>
<organism evidence="4 5">
    <name type="scientific">Bifidobacterium parmae</name>
    <dbReference type="NCBI Taxonomy" id="361854"/>
    <lineage>
        <taxon>Bacteria</taxon>
        <taxon>Bacillati</taxon>
        <taxon>Actinomycetota</taxon>
        <taxon>Actinomycetes</taxon>
        <taxon>Bifidobacteriales</taxon>
        <taxon>Bifidobacteriaceae</taxon>
        <taxon>Bifidobacterium</taxon>
    </lineage>
</organism>
<feature type="compositionally biased region" description="Basic and acidic residues" evidence="1">
    <location>
        <begin position="266"/>
        <end position="311"/>
    </location>
</feature>
<feature type="domain" description="Peptidase S9 prolyl oligopeptidase catalytic" evidence="2">
    <location>
        <begin position="989"/>
        <end position="1126"/>
    </location>
</feature>
<accession>A0A2N5J4Y3</accession>
<dbReference type="PANTHER" id="PTHR11731">
    <property type="entry name" value="PROTEASE FAMILY S9B,C DIPEPTIDYL-PEPTIDASE IV-RELATED"/>
    <property type="match status" value="1"/>
</dbReference>
<dbReference type="Gene3D" id="2.140.10.30">
    <property type="entry name" value="Dipeptidylpeptidase IV, N-terminal domain"/>
    <property type="match status" value="2"/>
</dbReference>
<dbReference type="GO" id="GO:0006508">
    <property type="term" value="P:proteolysis"/>
    <property type="evidence" value="ECO:0007669"/>
    <property type="project" value="InterPro"/>
</dbReference>
<evidence type="ECO:0000256" key="1">
    <source>
        <dbReference type="SAM" id="MobiDB-lite"/>
    </source>
</evidence>